<gene>
    <name evidence="3" type="primary">LOC100374702</name>
</gene>
<sequence length="290" mass="34384">MMAGNYSPLAGRSYYESSSRKLSREERENLYQDKDVKFTAFSPRPIQKLTQKRMPKTLASIKMHHKLRTSIPDSTHLDASEPYQAWIEAGQRGPPFPPRWDADYDSNTWRNFRLTKDIKLDPSGKNITELIASMYPINVPPHSELGENNYAKFLREVPMIRDKKKCTIAISKSELNLEEFQKLRIRSEVRVPPLDDQGKIRPPTKFKKYEHRYLTTPETTTVQLRHMTQTERDIERNILGTRQKLHYPRIWKLSYHQNNPEYDKVKKELEERRHGTKKQKSQIIFYQPVR</sequence>
<dbReference type="InterPro" id="IPR029206">
    <property type="entry name" value="DUF4532"/>
</dbReference>
<name>A0ABM0GZ71_SACKO</name>
<dbReference type="GeneID" id="100374702"/>
<dbReference type="PANTHER" id="PTHR35156:SF1">
    <property type="entry name" value="TESTIS-EXPRESSED PROTEIN 52"/>
    <property type="match status" value="1"/>
</dbReference>
<feature type="compositionally biased region" description="Basic and acidic residues" evidence="1">
    <location>
        <begin position="18"/>
        <end position="27"/>
    </location>
</feature>
<dbReference type="Proteomes" id="UP000694865">
    <property type="component" value="Unplaced"/>
</dbReference>
<evidence type="ECO:0000313" key="2">
    <source>
        <dbReference type="Proteomes" id="UP000694865"/>
    </source>
</evidence>
<dbReference type="RefSeq" id="XP_002740637.1">
    <property type="nucleotide sequence ID" value="XM_002740591.2"/>
</dbReference>
<feature type="region of interest" description="Disordered" evidence="1">
    <location>
        <begin position="1"/>
        <end position="27"/>
    </location>
</feature>
<proteinExistence type="predicted"/>
<dbReference type="PANTHER" id="PTHR35156">
    <property type="entry name" value="TESTIS-EXPRESSED PROTEIN 52"/>
    <property type="match status" value="1"/>
</dbReference>
<reference evidence="3" key="1">
    <citation type="submission" date="2025-08" db="UniProtKB">
        <authorList>
            <consortium name="RefSeq"/>
        </authorList>
    </citation>
    <scope>IDENTIFICATION</scope>
    <source>
        <tissue evidence="3">Testes</tissue>
    </source>
</reference>
<dbReference type="Pfam" id="PF15046">
    <property type="entry name" value="DUF4532"/>
    <property type="match status" value="1"/>
</dbReference>
<keyword evidence="2" id="KW-1185">Reference proteome</keyword>
<accession>A0ABM0GZ71</accession>
<organism evidence="2 3">
    <name type="scientific">Saccoglossus kowalevskii</name>
    <name type="common">Acorn worm</name>
    <dbReference type="NCBI Taxonomy" id="10224"/>
    <lineage>
        <taxon>Eukaryota</taxon>
        <taxon>Metazoa</taxon>
        <taxon>Hemichordata</taxon>
        <taxon>Enteropneusta</taxon>
        <taxon>Harrimaniidae</taxon>
        <taxon>Saccoglossus</taxon>
    </lineage>
</organism>
<evidence type="ECO:0000313" key="3">
    <source>
        <dbReference type="RefSeq" id="XP_002740637.1"/>
    </source>
</evidence>
<protein>
    <submittedName>
        <fullName evidence="3">Uncharacterized protein ENSP00000372125 homolog</fullName>
    </submittedName>
</protein>
<evidence type="ECO:0000256" key="1">
    <source>
        <dbReference type="SAM" id="MobiDB-lite"/>
    </source>
</evidence>